<gene>
    <name evidence="1" type="ORF">F4821DRAFT_8817</name>
</gene>
<protein>
    <submittedName>
        <fullName evidence="1">XPG domain containing-domain-containing protein</fullName>
    </submittedName>
</protein>
<accession>A0ACC0DMF0</accession>
<sequence length="609" mass="67624">MGIRGFGQAVQRYGVFSSLSGDTVVIDGPALVHRISEACMRQRPSESGFVCHPPYLLLSRMVIGWLNELKNHNVNVRKIYFDGYLPPSKWDVRRERLLAQSLNMKALVSSELYGSSRTPETAFSNLIKADMSLTRQTGRSLLTDKLPKPPFMIPAVLEALKNSDDWGELVLVVPGEADMFCAQDVRENGGTLLTTDSDLLIQDLGPKGSVSFLWDVVPADPTSKVLGMMACKILLSDVNSQLGITHIGGLPRVAFEKQKGNMSFNMALQNARDSREDTLNSPEYQRFMEELKLKEYIPSDHPVLGILSSLDPRISEIVIQALLLEKGVISAESDTKTLRGPETLSMFLPIVVENRNRRSAWTASTNVRQIAYSTLQHLTPHKSSTVIEYRTLDPSTTLTGRQVGIPALEETGNDCAQLIAALEKLSESSPSPYMQWLAFAVYQDIEWSTSEQRPSLSAGLIHQAMSQPEDIEGYSWDLIHFTAQFQACLYSLRMSKQILDVICFLEHDLPAPVRILHDHLASLPLISEWPTVEHMHNMLSKFGTLGLSIVTGVLGIPNIEPTGLSADSSESKKRRRGCHDLLSRKGRPKDSKRSPSINPYAILSQASQD</sequence>
<organism evidence="1 2">
    <name type="scientific">Hypoxylon rubiginosum</name>
    <dbReference type="NCBI Taxonomy" id="110542"/>
    <lineage>
        <taxon>Eukaryota</taxon>
        <taxon>Fungi</taxon>
        <taxon>Dikarya</taxon>
        <taxon>Ascomycota</taxon>
        <taxon>Pezizomycotina</taxon>
        <taxon>Sordariomycetes</taxon>
        <taxon>Xylariomycetidae</taxon>
        <taxon>Xylariales</taxon>
        <taxon>Hypoxylaceae</taxon>
        <taxon>Hypoxylon</taxon>
    </lineage>
</organism>
<proteinExistence type="predicted"/>
<evidence type="ECO:0000313" key="2">
    <source>
        <dbReference type="Proteomes" id="UP001497680"/>
    </source>
</evidence>
<reference evidence="1 2" key="1">
    <citation type="journal article" date="2022" name="New Phytol.">
        <title>Ecological generalism drives hyperdiversity of secondary metabolite gene clusters in xylarialean endophytes.</title>
        <authorList>
            <person name="Franco M.E.E."/>
            <person name="Wisecaver J.H."/>
            <person name="Arnold A.E."/>
            <person name="Ju Y.M."/>
            <person name="Slot J.C."/>
            <person name="Ahrendt S."/>
            <person name="Moore L.P."/>
            <person name="Eastman K.E."/>
            <person name="Scott K."/>
            <person name="Konkel Z."/>
            <person name="Mondo S.J."/>
            <person name="Kuo A."/>
            <person name="Hayes R.D."/>
            <person name="Haridas S."/>
            <person name="Andreopoulos B."/>
            <person name="Riley R."/>
            <person name="LaButti K."/>
            <person name="Pangilinan J."/>
            <person name="Lipzen A."/>
            <person name="Amirebrahimi M."/>
            <person name="Yan J."/>
            <person name="Adam C."/>
            <person name="Keymanesh K."/>
            <person name="Ng V."/>
            <person name="Louie K."/>
            <person name="Northen T."/>
            <person name="Drula E."/>
            <person name="Henrissat B."/>
            <person name="Hsieh H.M."/>
            <person name="Youens-Clark K."/>
            <person name="Lutzoni F."/>
            <person name="Miadlikowska J."/>
            <person name="Eastwood D.C."/>
            <person name="Hamelin R.C."/>
            <person name="Grigoriev I.V."/>
            <person name="U'Ren J.M."/>
        </authorList>
    </citation>
    <scope>NUCLEOTIDE SEQUENCE [LARGE SCALE GENOMIC DNA]</scope>
    <source>
        <strain evidence="1 2">ER1909</strain>
    </source>
</reference>
<name>A0ACC0DMF0_9PEZI</name>
<dbReference type="EMBL" id="MU394280">
    <property type="protein sequence ID" value="KAI6093994.1"/>
    <property type="molecule type" value="Genomic_DNA"/>
</dbReference>
<evidence type="ECO:0000313" key="1">
    <source>
        <dbReference type="EMBL" id="KAI6093994.1"/>
    </source>
</evidence>
<dbReference type="Proteomes" id="UP001497680">
    <property type="component" value="Unassembled WGS sequence"/>
</dbReference>
<comment type="caution">
    <text evidence="1">The sequence shown here is derived from an EMBL/GenBank/DDBJ whole genome shotgun (WGS) entry which is preliminary data.</text>
</comment>
<keyword evidence="2" id="KW-1185">Reference proteome</keyword>